<reference evidence="1 2" key="1">
    <citation type="submission" date="2019-12" db="EMBL/GenBank/DDBJ databases">
        <authorList>
            <person name="Lee S.D."/>
        </authorList>
    </citation>
    <scope>NUCLEOTIDE SEQUENCE [LARGE SCALE GENOMIC DNA]</scope>
    <source>
        <strain evidence="1 2">GH1-50</strain>
    </source>
</reference>
<dbReference type="SUPFAM" id="SSF55729">
    <property type="entry name" value="Acyl-CoA N-acyltransferases (Nat)"/>
    <property type="match status" value="2"/>
</dbReference>
<dbReference type="Proteomes" id="UP000480350">
    <property type="component" value="Unassembled WGS sequence"/>
</dbReference>
<name>A0A7C9J3D3_9RHOB</name>
<reference evidence="1 2" key="2">
    <citation type="submission" date="2020-03" db="EMBL/GenBank/DDBJ databases">
        <title>Kangsaoukella pontilimi gen. nov., sp. nov., a new member of the family Rhodobacteraceae isolated from a tidal mudflat.</title>
        <authorList>
            <person name="Kim I.S."/>
        </authorList>
    </citation>
    <scope>NUCLEOTIDE SEQUENCE [LARGE SCALE GENOMIC DNA]</scope>
    <source>
        <strain evidence="1 2">GH1-50</strain>
    </source>
</reference>
<dbReference type="InterPro" id="IPR016181">
    <property type="entry name" value="Acyl_CoA_acyltransferase"/>
</dbReference>
<dbReference type="AlphaFoldDB" id="A0A7C9J3D3"/>
<evidence type="ECO:0000313" key="2">
    <source>
        <dbReference type="Proteomes" id="UP000480350"/>
    </source>
</evidence>
<accession>A0A7C9J3D3</accession>
<dbReference type="RefSeq" id="WP_160764049.1">
    <property type="nucleotide sequence ID" value="NZ_WUPT01000002.1"/>
</dbReference>
<comment type="caution">
    <text evidence="1">The sequence shown here is derived from an EMBL/GenBank/DDBJ whole genome shotgun (WGS) entry which is preliminary data.</text>
</comment>
<dbReference type="Gene3D" id="3.40.630.30">
    <property type="match status" value="2"/>
</dbReference>
<protein>
    <submittedName>
        <fullName evidence="1">Uncharacterized protein</fullName>
    </submittedName>
</protein>
<organism evidence="1 2">
    <name type="scientific">Kangsaoukella pontilimi</name>
    <dbReference type="NCBI Taxonomy" id="2691042"/>
    <lineage>
        <taxon>Bacteria</taxon>
        <taxon>Pseudomonadati</taxon>
        <taxon>Pseudomonadota</taxon>
        <taxon>Alphaproteobacteria</taxon>
        <taxon>Rhodobacterales</taxon>
        <taxon>Paracoccaceae</taxon>
        <taxon>Kangsaoukella</taxon>
    </lineage>
</organism>
<keyword evidence="2" id="KW-1185">Reference proteome</keyword>
<dbReference type="EMBL" id="WUPT01000002">
    <property type="protein sequence ID" value="MXQ08101.1"/>
    <property type="molecule type" value="Genomic_DNA"/>
</dbReference>
<sequence length="331" mass="35672">MTLSIRDATPDDIPRLADLLLLDAGERAAVDPILWGVADNTRHRVEEELAYALTAEDQPVRQFWQVAEDGDDLLGVVHAMLLPVPPIYKGRFGMPGLILADSYAAPEAPDGTVTALVAAGERALREAGAQVLLSTFVTGEVWRSAFEEAGFAPLTLYLSRNDLGDSGAQAGVRPATEADIPGIVARSAENRHTLFEIEPFWEIHAEADARFAAWMTRSLTLADRDMMVMGTADALDGYAIAQPASRIHFPPAHDVVGTGVIDDYYHVDYADIEHLAGEGQGAMTLLRAAEGALAARGVGAAFVVCPAGWHSKVDLLRRAGYETAMVWSIKR</sequence>
<proteinExistence type="predicted"/>
<evidence type="ECO:0000313" key="1">
    <source>
        <dbReference type="EMBL" id="MXQ08101.1"/>
    </source>
</evidence>
<gene>
    <name evidence="1" type="ORF">GQ651_09630</name>
</gene>